<name>A0ABP9W055_9BACT</name>
<dbReference type="Proteomes" id="UP001416858">
    <property type="component" value="Unassembled WGS sequence"/>
</dbReference>
<gene>
    <name evidence="2" type="ORF">Rcae01_04742</name>
</gene>
<evidence type="ECO:0000256" key="1">
    <source>
        <dbReference type="SAM" id="MobiDB-lite"/>
    </source>
</evidence>
<dbReference type="EMBL" id="BAABRO010000013">
    <property type="protein sequence ID" value="GAA5509243.1"/>
    <property type="molecule type" value="Genomic_DNA"/>
</dbReference>
<organism evidence="2 3">
    <name type="scientific">Novipirellula caenicola</name>
    <dbReference type="NCBI Taxonomy" id="1536901"/>
    <lineage>
        <taxon>Bacteria</taxon>
        <taxon>Pseudomonadati</taxon>
        <taxon>Planctomycetota</taxon>
        <taxon>Planctomycetia</taxon>
        <taxon>Pirellulales</taxon>
        <taxon>Pirellulaceae</taxon>
        <taxon>Novipirellula</taxon>
    </lineage>
</organism>
<comment type="caution">
    <text evidence="2">The sequence shown here is derived from an EMBL/GenBank/DDBJ whole genome shotgun (WGS) entry which is preliminary data.</text>
</comment>
<sequence>MSWQKESRQRIMSIHSLLLSGNRERSRNPERSGNRDTVHRDW</sequence>
<evidence type="ECO:0000313" key="2">
    <source>
        <dbReference type="EMBL" id="GAA5509243.1"/>
    </source>
</evidence>
<accession>A0ABP9W055</accession>
<feature type="compositionally biased region" description="Basic and acidic residues" evidence="1">
    <location>
        <begin position="22"/>
        <end position="42"/>
    </location>
</feature>
<protein>
    <submittedName>
        <fullName evidence="2">Uncharacterized protein</fullName>
    </submittedName>
</protein>
<reference evidence="2 3" key="1">
    <citation type="submission" date="2024-02" db="EMBL/GenBank/DDBJ databases">
        <title>Rhodopirellula caenicola NBRC 110016.</title>
        <authorList>
            <person name="Ichikawa N."/>
            <person name="Katano-Makiyama Y."/>
            <person name="Hidaka K."/>
        </authorList>
    </citation>
    <scope>NUCLEOTIDE SEQUENCE [LARGE SCALE GENOMIC DNA]</scope>
    <source>
        <strain evidence="2 3">NBRC 110016</strain>
    </source>
</reference>
<evidence type="ECO:0000313" key="3">
    <source>
        <dbReference type="Proteomes" id="UP001416858"/>
    </source>
</evidence>
<feature type="region of interest" description="Disordered" evidence="1">
    <location>
        <begin position="1"/>
        <end position="42"/>
    </location>
</feature>
<proteinExistence type="predicted"/>
<keyword evidence="3" id="KW-1185">Reference proteome</keyword>